<comment type="caution">
    <text evidence="2">The sequence shown here is derived from an EMBL/GenBank/DDBJ whole genome shotgun (WGS) entry which is preliminary data.</text>
</comment>
<dbReference type="InterPro" id="IPR027417">
    <property type="entry name" value="P-loop_NTPase"/>
</dbReference>
<dbReference type="InterPro" id="IPR040980">
    <property type="entry name" value="SWI2_SNF2"/>
</dbReference>
<dbReference type="Proteomes" id="UP000786183">
    <property type="component" value="Unassembled WGS sequence"/>
</dbReference>
<evidence type="ECO:0000313" key="2">
    <source>
        <dbReference type="EMBL" id="MBZ7987758.1"/>
    </source>
</evidence>
<gene>
    <name evidence="2" type="ORF">AVCANL283_06540</name>
</gene>
<dbReference type="Pfam" id="PF18766">
    <property type="entry name" value="SWI2_SNF2"/>
    <property type="match status" value="1"/>
</dbReference>
<evidence type="ECO:0000313" key="3">
    <source>
        <dbReference type="Proteomes" id="UP000786183"/>
    </source>
</evidence>
<dbReference type="EMBL" id="JACGBB010000014">
    <property type="protein sequence ID" value="MBZ7987758.1"/>
    <property type="molecule type" value="Genomic_DNA"/>
</dbReference>
<proteinExistence type="predicted"/>
<keyword evidence="3" id="KW-1185">Reference proteome</keyword>
<accession>A0ABS7WSM2</accession>
<feature type="domain" description="SWI2/SNF2 ATPase" evidence="1">
    <location>
        <begin position="5"/>
        <end position="34"/>
    </location>
</feature>
<organism evidence="2 3">
    <name type="scientific">Campylobacter canadensis</name>
    <dbReference type="NCBI Taxonomy" id="449520"/>
    <lineage>
        <taxon>Bacteria</taxon>
        <taxon>Pseudomonadati</taxon>
        <taxon>Campylobacterota</taxon>
        <taxon>Epsilonproteobacteria</taxon>
        <taxon>Campylobacterales</taxon>
        <taxon>Campylobacteraceae</taxon>
        <taxon>Campylobacter</taxon>
    </lineage>
</organism>
<evidence type="ECO:0000259" key="1">
    <source>
        <dbReference type="Pfam" id="PF18766"/>
    </source>
</evidence>
<protein>
    <recommendedName>
        <fullName evidence="1">SWI2/SNF2 ATPase domain-containing protein</fullName>
    </recommendedName>
</protein>
<reference evidence="2 3" key="1">
    <citation type="submission" date="2020-07" db="EMBL/GenBank/DDBJ databases">
        <title>Transfer of Campylobacter canadensis to the novel genus Avispirillum gen. nov., that also includes two novel species recovered from migratory waterfowl: Avispirillum anseris sp. nov. and Avispirillum brantae sp. nov.</title>
        <authorList>
            <person name="Miller W.G."/>
            <person name="Chapman M.H."/>
            <person name="Yee E."/>
            <person name="Inglis G.D."/>
        </authorList>
    </citation>
    <scope>NUCLEOTIDE SEQUENCE [LARGE SCALE GENOMIC DNA]</scope>
    <source>
        <strain evidence="2 3">L283</strain>
    </source>
</reference>
<sequence length="39" mass="4361">MIKTIKDKHGGLVWRTQGSGKNYTMLMLVNILARLNSTA</sequence>
<name>A0ABS7WSM2_9BACT</name>
<dbReference type="Gene3D" id="3.40.50.300">
    <property type="entry name" value="P-loop containing nucleotide triphosphate hydrolases"/>
    <property type="match status" value="1"/>
</dbReference>